<dbReference type="NCBIfam" id="TIGR00026">
    <property type="entry name" value="hi_GC_TIGR00026"/>
    <property type="match status" value="1"/>
</dbReference>
<comment type="caution">
    <text evidence="1">The sequence shown here is derived from an EMBL/GenBank/DDBJ whole genome shotgun (WGS) entry which is preliminary data.</text>
</comment>
<evidence type="ECO:0000313" key="1">
    <source>
        <dbReference type="EMBL" id="GHI42047.1"/>
    </source>
</evidence>
<evidence type="ECO:0008006" key="3">
    <source>
        <dbReference type="Google" id="ProtNLM"/>
    </source>
</evidence>
<dbReference type="InterPro" id="IPR012349">
    <property type="entry name" value="Split_barrel_FMN-bd"/>
</dbReference>
<dbReference type="Gene3D" id="2.30.110.10">
    <property type="entry name" value="Electron Transport, Fmn-binding Protein, Chain A"/>
    <property type="match status" value="1"/>
</dbReference>
<protein>
    <recommendedName>
        <fullName evidence="3">Nitroreductase family deazaflavin-dependent oxidoreductase</fullName>
    </recommendedName>
</protein>
<dbReference type="EMBL" id="BNDY01000017">
    <property type="protein sequence ID" value="GHI42047.1"/>
    <property type="molecule type" value="Genomic_DNA"/>
</dbReference>
<reference evidence="1" key="1">
    <citation type="submission" date="2024-05" db="EMBL/GenBank/DDBJ databases">
        <title>Whole genome shotgun sequence of Streptomyces violascens NBRC 12920.</title>
        <authorList>
            <person name="Komaki H."/>
            <person name="Tamura T."/>
        </authorList>
    </citation>
    <scope>NUCLEOTIDE SEQUENCE</scope>
    <source>
        <strain evidence="1">NBRC 12920</strain>
    </source>
</reference>
<sequence>MTSHSTPQRRPKLPTGWRRTVARLPVHLYRLGLGPLFGKRMLLLVHTGRVSGQARKVVIEVVAHDAEQRTWTVASGFGPNAQWYRNLQRTPQATVQTGRRYHAVTARFLSEEEGGRIMAAYAPEHPRAARLLCSYMGFTTDGSTESFRLAGEQIPFVRLEATGPR</sequence>
<dbReference type="Pfam" id="PF04075">
    <property type="entry name" value="F420H2_quin_red"/>
    <property type="match status" value="1"/>
</dbReference>
<dbReference type="RefSeq" id="WP_189964573.1">
    <property type="nucleotide sequence ID" value="NZ_BMUA01000011.1"/>
</dbReference>
<organism evidence="1 2">
    <name type="scientific">Streptomyces violascens</name>
    <dbReference type="NCBI Taxonomy" id="67381"/>
    <lineage>
        <taxon>Bacteria</taxon>
        <taxon>Bacillati</taxon>
        <taxon>Actinomycetota</taxon>
        <taxon>Actinomycetes</taxon>
        <taxon>Kitasatosporales</taxon>
        <taxon>Streptomycetaceae</taxon>
        <taxon>Streptomyces</taxon>
    </lineage>
</organism>
<keyword evidence="2" id="KW-1185">Reference proteome</keyword>
<name>A0ABQ3QXS3_9ACTN</name>
<proteinExistence type="predicted"/>
<dbReference type="Proteomes" id="UP001050808">
    <property type="component" value="Unassembled WGS sequence"/>
</dbReference>
<evidence type="ECO:0000313" key="2">
    <source>
        <dbReference type="Proteomes" id="UP001050808"/>
    </source>
</evidence>
<accession>A0ABQ3QXS3</accession>
<gene>
    <name evidence="1" type="ORF">Sviol_64550</name>
</gene>
<dbReference type="InterPro" id="IPR004378">
    <property type="entry name" value="F420H2_quin_Rdtase"/>
</dbReference>